<feature type="region of interest" description="Disordered" evidence="1">
    <location>
        <begin position="43"/>
        <end position="62"/>
    </location>
</feature>
<dbReference type="Proteomes" id="UP000247569">
    <property type="component" value="Unassembled WGS sequence"/>
</dbReference>
<proteinExistence type="predicted"/>
<protein>
    <submittedName>
        <fullName evidence="2">Uncharacterized protein</fullName>
    </submittedName>
</protein>
<accession>A0A318K0C8</accession>
<name>A0A318K0C8_9NOCA</name>
<dbReference type="AlphaFoldDB" id="A0A318K0C8"/>
<sequence>MARFAELSRPGSRALEAVRWMTDEQRGPVRARWKSVPVDRFVGEDIEKGPTRSETVAEGTGG</sequence>
<reference evidence="2 3" key="1">
    <citation type="submission" date="2018-05" db="EMBL/GenBank/DDBJ databases">
        <title>Genomic Encyclopedia of Type Strains, Phase IV (KMG-IV): sequencing the most valuable type-strain genomes for metagenomic binning, comparative biology and taxonomic classification.</title>
        <authorList>
            <person name="Goeker M."/>
        </authorList>
    </citation>
    <scope>NUCLEOTIDE SEQUENCE [LARGE SCALE GENOMIC DNA]</scope>
    <source>
        <strain evidence="2 3">DSM 44704</strain>
    </source>
</reference>
<organism evidence="2 3">
    <name type="scientific">Nocardia tenerifensis</name>
    <dbReference type="NCBI Taxonomy" id="228006"/>
    <lineage>
        <taxon>Bacteria</taxon>
        <taxon>Bacillati</taxon>
        <taxon>Actinomycetota</taxon>
        <taxon>Actinomycetes</taxon>
        <taxon>Mycobacteriales</taxon>
        <taxon>Nocardiaceae</taxon>
        <taxon>Nocardia</taxon>
    </lineage>
</organism>
<dbReference type="EMBL" id="QJKF01000004">
    <property type="protein sequence ID" value="PXX64984.1"/>
    <property type="molecule type" value="Genomic_DNA"/>
</dbReference>
<keyword evidence="3" id="KW-1185">Reference proteome</keyword>
<gene>
    <name evidence="2" type="ORF">DFR70_10445</name>
</gene>
<comment type="caution">
    <text evidence="2">The sequence shown here is derived from an EMBL/GenBank/DDBJ whole genome shotgun (WGS) entry which is preliminary data.</text>
</comment>
<dbReference type="RefSeq" id="WP_040739389.1">
    <property type="nucleotide sequence ID" value="NZ_QJKF01000004.1"/>
</dbReference>
<evidence type="ECO:0000313" key="2">
    <source>
        <dbReference type="EMBL" id="PXX64984.1"/>
    </source>
</evidence>
<evidence type="ECO:0000313" key="3">
    <source>
        <dbReference type="Proteomes" id="UP000247569"/>
    </source>
</evidence>
<evidence type="ECO:0000256" key="1">
    <source>
        <dbReference type="SAM" id="MobiDB-lite"/>
    </source>
</evidence>